<evidence type="ECO:0000259" key="13">
    <source>
        <dbReference type="PROSITE" id="PS50268"/>
    </source>
</evidence>
<dbReference type="EMBL" id="CH480844">
    <property type="protein sequence ID" value="EDW49867.1"/>
    <property type="molecule type" value="Genomic_DNA"/>
</dbReference>
<evidence type="ECO:0000256" key="5">
    <source>
        <dbReference type="ARBA" id="ARBA00022737"/>
    </source>
</evidence>
<dbReference type="FunFam" id="2.60.40.60:FF:000236">
    <property type="entry name" value="Dachsous, isoform B"/>
    <property type="match status" value="1"/>
</dbReference>
<feature type="domain" description="Cadherin" evidence="13">
    <location>
        <begin position="1"/>
        <end position="79"/>
    </location>
</feature>
<dbReference type="FunFam" id="2.60.40.60:FF:000080">
    <property type="entry name" value="FAT atypical cadherin 1"/>
    <property type="match status" value="1"/>
</dbReference>
<keyword evidence="2" id="KW-0245">EGF-like domain</keyword>
<dbReference type="InterPro" id="IPR050174">
    <property type="entry name" value="Protocadherin/Cadherin-CA"/>
</dbReference>
<dbReference type="GO" id="GO:0007010">
    <property type="term" value="P:cytoskeleton organization"/>
    <property type="evidence" value="ECO:0007669"/>
    <property type="project" value="UniProtKB-ARBA"/>
</dbReference>
<keyword evidence="15" id="KW-1185">Reference proteome</keyword>
<evidence type="ECO:0000256" key="3">
    <source>
        <dbReference type="ARBA" id="ARBA00022692"/>
    </source>
</evidence>
<dbReference type="InterPro" id="IPR002126">
    <property type="entry name" value="Cadherin-like_dom"/>
</dbReference>
<keyword evidence="6 12" id="KW-0106">Calcium</keyword>
<evidence type="ECO:0000313" key="15">
    <source>
        <dbReference type="Proteomes" id="UP000001292"/>
    </source>
</evidence>
<dbReference type="GO" id="GO:0048589">
    <property type="term" value="P:developmental growth"/>
    <property type="evidence" value="ECO:0007669"/>
    <property type="project" value="UniProtKB-ARBA"/>
</dbReference>
<feature type="domain" description="Cadherin" evidence="13">
    <location>
        <begin position="1472"/>
        <end position="1568"/>
    </location>
</feature>
<evidence type="ECO:0000256" key="2">
    <source>
        <dbReference type="ARBA" id="ARBA00022536"/>
    </source>
</evidence>
<feature type="domain" description="Cadherin" evidence="13">
    <location>
        <begin position="645"/>
        <end position="742"/>
    </location>
</feature>
<evidence type="ECO:0000256" key="11">
    <source>
        <dbReference type="ARBA" id="ARBA00023180"/>
    </source>
</evidence>
<keyword evidence="3" id="KW-0812">Transmembrane</keyword>
<evidence type="ECO:0000313" key="14">
    <source>
        <dbReference type="EMBL" id="EDW49867.1"/>
    </source>
</evidence>
<keyword evidence="8" id="KW-1133">Transmembrane helix</keyword>
<dbReference type="FunFam" id="2.60.40.60:FF:000021">
    <property type="entry name" value="FAT atypical cadherin 1"/>
    <property type="match status" value="1"/>
</dbReference>
<dbReference type="Proteomes" id="UP000001292">
    <property type="component" value="Unassembled WGS sequence"/>
</dbReference>
<dbReference type="FunFam" id="2.60.40.60:FF:000013">
    <property type="entry name" value="Cadherin EGF LAG seven-pass G-type receptor"/>
    <property type="match status" value="3"/>
</dbReference>
<dbReference type="FunFam" id="2.60.40.60:FF:000032">
    <property type="entry name" value="FAT atypical cadherin 1"/>
    <property type="match status" value="1"/>
</dbReference>
<feature type="domain" description="Cadherin" evidence="13">
    <location>
        <begin position="1271"/>
        <end position="1371"/>
    </location>
</feature>
<dbReference type="PROSITE" id="PS50268">
    <property type="entry name" value="CADHERIN_2"/>
    <property type="match status" value="15"/>
</dbReference>
<dbReference type="CDD" id="cd11304">
    <property type="entry name" value="Cadherin_repeat"/>
    <property type="match status" value="15"/>
</dbReference>
<dbReference type="Pfam" id="PF00028">
    <property type="entry name" value="Cadherin"/>
    <property type="match status" value="14"/>
</dbReference>
<dbReference type="GO" id="GO:0007424">
    <property type="term" value="P:open tracheal system development"/>
    <property type="evidence" value="ECO:0007669"/>
    <property type="project" value="UniProtKB-ARBA"/>
</dbReference>
<dbReference type="InterPro" id="IPR015919">
    <property type="entry name" value="Cadherin-like_sf"/>
</dbReference>
<dbReference type="SUPFAM" id="SSF49313">
    <property type="entry name" value="Cadherin-like"/>
    <property type="match status" value="15"/>
</dbReference>
<dbReference type="SMR" id="B4IIU6"/>
<reference evidence="14 15" key="1">
    <citation type="journal article" date="2007" name="Nature">
        <title>Evolution of genes and genomes on the Drosophila phylogeny.</title>
        <authorList>
            <consortium name="Drosophila 12 Genomes Consortium"/>
            <person name="Clark A.G."/>
            <person name="Eisen M.B."/>
            <person name="Smith D.R."/>
            <person name="Bergman C.M."/>
            <person name="Oliver B."/>
            <person name="Markow T.A."/>
            <person name="Kaufman T.C."/>
            <person name="Kellis M."/>
            <person name="Gelbart W."/>
            <person name="Iyer V.N."/>
            <person name="Pollard D.A."/>
            <person name="Sackton T.B."/>
            <person name="Larracuente A.M."/>
            <person name="Singh N.D."/>
            <person name="Abad J.P."/>
            <person name="Abt D.N."/>
            <person name="Adryan B."/>
            <person name="Aguade M."/>
            <person name="Akashi H."/>
            <person name="Anderson W.W."/>
            <person name="Aquadro C.F."/>
            <person name="Ardell D.H."/>
            <person name="Arguello R."/>
            <person name="Artieri C.G."/>
            <person name="Barbash D.A."/>
            <person name="Barker D."/>
            <person name="Barsanti P."/>
            <person name="Batterham P."/>
            <person name="Batzoglou S."/>
            <person name="Begun D."/>
            <person name="Bhutkar A."/>
            <person name="Blanco E."/>
            <person name="Bosak S.A."/>
            <person name="Bradley R.K."/>
            <person name="Brand A.D."/>
            <person name="Brent M.R."/>
            <person name="Brooks A.N."/>
            <person name="Brown R.H."/>
            <person name="Butlin R.K."/>
            <person name="Caggese C."/>
            <person name="Calvi B.R."/>
            <person name="Bernardo de Carvalho A."/>
            <person name="Caspi A."/>
            <person name="Castrezana S."/>
            <person name="Celniker S.E."/>
            <person name="Chang J.L."/>
            <person name="Chapple C."/>
            <person name="Chatterji S."/>
            <person name="Chinwalla A."/>
            <person name="Civetta A."/>
            <person name="Clifton S.W."/>
            <person name="Comeron J.M."/>
            <person name="Costello J.C."/>
            <person name="Coyne J.A."/>
            <person name="Daub J."/>
            <person name="David R.G."/>
            <person name="Delcher A.L."/>
            <person name="Delehaunty K."/>
            <person name="Do C.B."/>
            <person name="Ebling H."/>
            <person name="Edwards K."/>
            <person name="Eickbush T."/>
            <person name="Evans J.D."/>
            <person name="Filipski A."/>
            <person name="Findeiss S."/>
            <person name="Freyhult E."/>
            <person name="Fulton L."/>
            <person name="Fulton R."/>
            <person name="Garcia A.C."/>
            <person name="Gardiner A."/>
            <person name="Garfield D.A."/>
            <person name="Garvin B.E."/>
            <person name="Gibson G."/>
            <person name="Gilbert D."/>
            <person name="Gnerre S."/>
            <person name="Godfrey J."/>
            <person name="Good R."/>
            <person name="Gotea V."/>
            <person name="Gravely B."/>
            <person name="Greenberg A.J."/>
            <person name="Griffiths-Jones S."/>
            <person name="Gross S."/>
            <person name="Guigo R."/>
            <person name="Gustafson E.A."/>
            <person name="Haerty W."/>
            <person name="Hahn M.W."/>
            <person name="Halligan D.L."/>
            <person name="Halpern A.L."/>
            <person name="Halter G.M."/>
            <person name="Han M.V."/>
            <person name="Heger A."/>
            <person name="Hillier L."/>
            <person name="Hinrichs A.S."/>
            <person name="Holmes I."/>
            <person name="Hoskins R.A."/>
            <person name="Hubisz M.J."/>
            <person name="Hultmark D."/>
            <person name="Huntley M.A."/>
            <person name="Jaffe D.B."/>
            <person name="Jagadeeshan S."/>
            <person name="Jeck W.R."/>
            <person name="Johnson J."/>
            <person name="Jones C.D."/>
            <person name="Jordan W.C."/>
            <person name="Karpen G.H."/>
            <person name="Kataoka E."/>
            <person name="Keightley P.D."/>
            <person name="Kheradpour P."/>
            <person name="Kirkness E.F."/>
            <person name="Koerich L.B."/>
            <person name="Kristiansen K."/>
            <person name="Kudrna D."/>
            <person name="Kulathinal R.J."/>
            <person name="Kumar S."/>
            <person name="Kwok R."/>
            <person name="Lander E."/>
            <person name="Langley C.H."/>
            <person name="Lapoint R."/>
            <person name="Lazzaro B.P."/>
            <person name="Lee S.J."/>
            <person name="Levesque L."/>
            <person name="Li R."/>
            <person name="Lin C.F."/>
            <person name="Lin M.F."/>
            <person name="Lindblad-Toh K."/>
            <person name="Llopart A."/>
            <person name="Long M."/>
            <person name="Low L."/>
            <person name="Lozovsky E."/>
            <person name="Lu J."/>
            <person name="Luo M."/>
            <person name="Machado C.A."/>
            <person name="Makalowski W."/>
            <person name="Marzo M."/>
            <person name="Matsuda M."/>
            <person name="Matzkin L."/>
            <person name="McAllister B."/>
            <person name="McBride C.S."/>
            <person name="McKernan B."/>
            <person name="McKernan K."/>
            <person name="Mendez-Lago M."/>
            <person name="Minx P."/>
            <person name="Mollenhauer M.U."/>
            <person name="Montooth K."/>
            <person name="Mount S.M."/>
            <person name="Mu X."/>
            <person name="Myers E."/>
            <person name="Negre B."/>
            <person name="Newfeld S."/>
            <person name="Nielsen R."/>
            <person name="Noor M.A."/>
            <person name="O'Grady P."/>
            <person name="Pachter L."/>
            <person name="Papaceit M."/>
            <person name="Parisi M.J."/>
            <person name="Parisi M."/>
            <person name="Parts L."/>
            <person name="Pedersen J.S."/>
            <person name="Pesole G."/>
            <person name="Phillippy A.M."/>
            <person name="Ponting C.P."/>
            <person name="Pop M."/>
            <person name="Porcelli D."/>
            <person name="Powell J.R."/>
            <person name="Prohaska S."/>
            <person name="Pruitt K."/>
            <person name="Puig M."/>
            <person name="Quesneville H."/>
            <person name="Ram K.R."/>
            <person name="Rand D."/>
            <person name="Rasmussen M.D."/>
            <person name="Reed L.K."/>
            <person name="Reenan R."/>
            <person name="Reily A."/>
            <person name="Remington K.A."/>
            <person name="Rieger T.T."/>
            <person name="Ritchie M.G."/>
            <person name="Robin C."/>
            <person name="Rogers Y.H."/>
            <person name="Rohde C."/>
            <person name="Rozas J."/>
            <person name="Rubenfield M.J."/>
            <person name="Ruiz A."/>
            <person name="Russo S."/>
            <person name="Salzberg S.L."/>
            <person name="Sanchez-Gracia A."/>
            <person name="Saranga D.J."/>
            <person name="Sato H."/>
            <person name="Schaeffer S.W."/>
            <person name="Schatz M.C."/>
            <person name="Schlenke T."/>
            <person name="Schwartz R."/>
            <person name="Segarra C."/>
            <person name="Singh R.S."/>
            <person name="Sirot L."/>
            <person name="Sirota M."/>
            <person name="Sisneros N.B."/>
            <person name="Smith C.D."/>
            <person name="Smith T.F."/>
            <person name="Spieth J."/>
            <person name="Stage D.E."/>
            <person name="Stark A."/>
            <person name="Stephan W."/>
            <person name="Strausberg R.L."/>
            <person name="Strempel S."/>
            <person name="Sturgill D."/>
            <person name="Sutton G."/>
            <person name="Sutton G.G."/>
            <person name="Tao W."/>
            <person name="Teichmann S."/>
            <person name="Tobari Y.N."/>
            <person name="Tomimura Y."/>
            <person name="Tsolas J.M."/>
            <person name="Valente V.L."/>
            <person name="Venter E."/>
            <person name="Venter J.C."/>
            <person name="Vicario S."/>
            <person name="Vieira F.G."/>
            <person name="Vilella A.J."/>
            <person name="Villasante A."/>
            <person name="Walenz B."/>
            <person name="Wang J."/>
            <person name="Wasserman M."/>
            <person name="Watts T."/>
            <person name="Wilson D."/>
            <person name="Wilson R.K."/>
            <person name="Wing R.A."/>
            <person name="Wolfner M.F."/>
            <person name="Wong A."/>
            <person name="Wong G.K."/>
            <person name="Wu C.I."/>
            <person name="Wu G."/>
            <person name="Yamamoto D."/>
            <person name="Yang H.P."/>
            <person name="Yang S.P."/>
            <person name="Yorke J.A."/>
            <person name="Yoshida K."/>
            <person name="Zdobnov E."/>
            <person name="Zhang P."/>
            <person name="Zhang Y."/>
            <person name="Zimin A.V."/>
            <person name="Baldwin J."/>
            <person name="Abdouelleil A."/>
            <person name="Abdulkadir J."/>
            <person name="Abebe A."/>
            <person name="Abera B."/>
            <person name="Abreu J."/>
            <person name="Acer S.C."/>
            <person name="Aftuck L."/>
            <person name="Alexander A."/>
            <person name="An P."/>
            <person name="Anderson E."/>
            <person name="Anderson S."/>
            <person name="Arachi H."/>
            <person name="Azer M."/>
            <person name="Bachantsang P."/>
            <person name="Barry A."/>
            <person name="Bayul T."/>
            <person name="Berlin A."/>
            <person name="Bessette D."/>
            <person name="Bloom T."/>
            <person name="Blye J."/>
            <person name="Boguslavskiy L."/>
            <person name="Bonnet C."/>
            <person name="Boukhgalter B."/>
            <person name="Bourzgui I."/>
            <person name="Brown A."/>
            <person name="Cahill P."/>
            <person name="Channer S."/>
            <person name="Cheshatsang Y."/>
            <person name="Chuda L."/>
            <person name="Citroen M."/>
            <person name="Collymore A."/>
            <person name="Cooke P."/>
            <person name="Costello M."/>
            <person name="D'Aco K."/>
            <person name="Daza R."/>
            <person name="De Haan G."/>
            <person name="DeGray S."/>
            <person name="DeMaso C."/>
            <person name="Dhargay N."/>
            <person name="Dooley K."/>
            <person name="Dooley E."/>
            <person name="Doricent M."/>
            <person name="Dorje P."/>
            <person name="Dorjee K."/>
            <person name="Dupes A."/>
            <person name="Elong R."/>
            <person name="Falk J."/>
            <person name="Farina A."/>
            <person name="Faro S."/>
            <person name="Ferguson D."/>
            <person name="Fisher S."/>
            <person name="Foley C.D."/>
            <person name="Franke A."/>
            <person name="Friedrich D."/>
            <person name="Gadbois L."/>
            <person name="Gearin G."/>
            <person name="Gearin C.R."/>
            <person name="Giannoukos G."/>
            <person name="Goode T."/>
            <person name="Graham J."/>
            <person name="Grandbois E."/>
            <person name="Grewal S."/>
            <person name="Gyaltsen K."/>
            <person name="Hafez N."/>
            <person name="Hagos B."/>
            <person name="Hall J."/>
            <person name="Henson C."/>
            <person name="Hollinger A."/>
            <person name="Honan T."/>
            <person name="Huard M.D."/>
            <person name="Hughes L."/>
            <person name="Hurhula B."/>
            <person name="Husby M.E."/>
            <person name="Kamat A."/>
            <person name="Kanga B."/>
            <person name="Kashin S."/>
            <person name="Khazanovich D."/>
            <person name="Kisner P."/>
            <person name="Lance K."/>
            <person name="Lara M."/>
            <person name="Lee W."/>
            <person name="Lennon N."/>
            <person name="Letendre F."/>
            <person name="LeVine R."/>
            <person name="Lipovsky A."/>
            <person name="Liu X."/>
            <person name="Liu J."/>
            <person name="Liu S."/>
            <person name="Lokyitsang T."/>
            <person name="Lokyitsang Y."/>
            <person name="Lubonja R."/>
            <person name="Lui A."/>
            <person name="MacDonald P."/>
            <person name="Magnisalis V."/>
            <person name="Maru K."/>
            <person name="Matthews C."/>
            <person name="McCusker W."/>
            <person name="McDonough S."/>
            <person name="Mehta T."/>
            <person name="Meldrim J."/>
            <person name="Meneus L."/>
            <person name="Mihai O."/>
            <person name="Mihalev A."/>
            <person name="Mihova T."/>
            <person name="Mittelman R."/>
            <person name="Mlenga V."/>
            <person name="Montmayeur A."/>
            <person name="Mulrain L."/>
            <person name="Navidi A."/>
            <person name="Naylor J."/>
            <person name="Negash T."/>
            <person name="Nguyen T."/>
            <person name="Nguyen N."/>
            <person name="Nicol R."/>
            <person name="Norbu C."/>
            <person name="Norbu N."/>
            <person name="Novod N."/>
            <person name="O'Neill B."/>
            <person name="Osman S."/>
            <person name="Markiewicz E."/>
            <person name="Oyono O.L."/>
            <person name="Patti C."/>
            <person name="Phunkhang P."/>
            <person name="Pierre F."/>
            <person name="Priest M."/>
            <person name="Raghuraman S."/>
            <person name="Rege F."/>
            <person name="Reyes R."/>
            <person name="Rise C."/>
            <person name="Rogov P."/>
            <person name="Ross K."/>
            <person name="Ryan E."/>
            <person name="Settipalli S."/>
            <person name="Shea T."/>
            <person name="Sherpa N."/>
            <person name="Shi L."/>
            <person name="Shih D."/>
            <person name="Sparrow T."/>
            <person name="Spaulding J."/>
            <person name="Stalker J."/>
            <person name="Stange-Thomann N."/>
            <person name="Stavropoulos S."/>
            <person name="Stone C."/>
            <person name="Strader C."/>
            <person name="Tesfaye S."/>
            <person name="Thomson T."/>
            <person name="Thoulutsang Y."/>
            <person name="Thoulutsang D."/>
            <person name="Topham K."/>
            <person name="Topping I."/>
            <person name="Tsamla T."/>
            <person name="Vassiliev H."/>
            <person name="Vo A."/>
            <person name="Wangchuk T."/>
            <person name="Wangdi T."/>
            <person name="Weiand M."/>
            <person name="Wilkinson J."/>
            <person name="Wilson A."/>
            <person name="Yadav S."/>
            <person name="Young G."/>
            <person name="Yu Q."/>
            <person name="Zembek L."/>
            <person name="Zhong D."/>
            <person name="Zimmer A."/>
            <person name="Zwirko Z."/>
            <person name="Jaffe D.B."/>
            <person name="Alvarez P."/>
            <person name="Brockman W."/>
            <person name="Butler J."/>
            <person name="Chin C."/>
            <person name="Gnerre S."/>
            <person name="Grabherr M."/>
            <person name="Kleber M."/>
            <person name="Mauceli E."/>
            <person name="MacCallum I."/>
        </authorList>
    </citation>
    <scope>NUCLEOTIDE SEQUENCE [LARGE SCALE GENOMIC DNA]</scope>
    <source>
        <strain evidence="15">Rob3c / Tucson 14021-0248.25</strain>
    </source>
</reference>
<evidence type="ECO:0000256" key="4">
    <source>
        <dbReference type="ARBA" id="ARBA00022729"/>
    </source>
</evidence>
<dbReference type="InterPro" id="IPR020894">
    <property type="entry name" value="Cadherin_CS"/>
</dbReference>
<dbReference type="FunFam" id="2.60.40.60:FF:000051">
    <property type="entry name" value="FAT atypical cadherin 1"/>
    <property type="match status" value="1"/>
</dbReference>
<dbReference type="PANTHER" id="PTHR24028">
    <property type="entry name" value="CADHERIN-87A"/>
    <property type="match status" value="1"/>
</dbReference>
<feature type="domain" description="Cadherin" evidence="13">
    <location>
        <begin position="1081"/>
        <end position="1163"/>
    </location>
</feature>
<feature type="domain" description="Cadherin" evidence="13">
    <location>
        <begin position="183"/>
        <end position="290"/>
    </location>
</feature>
<keyword evidence="11" id="KW-0325">Glycoprotein</keyword>
<dbReference type="GO" id="GO:0005886">
    <property type="term" value="C:plasma membrane"/>
    <property type="evidence" value="ECO:0007669"/>
    <property type="project" value="UniProtKB-SubCell"/>
</dbReference>
<feature type="domain" description="Cadherin" evidence="13">
    <location>
        <begin position="1372"/>
        <end position="1471"/>
    </location>
</feature>
<dbReference type="PANTHER" id="PTHR24028:SF328">
    <property type="entry name" value="CADHERIN-3"/>
    <property type="match status" value="1"/>
</dbReference>
<dbReference type="SMART" id="SM00112">
    <property type="entry name" value="CA"/>
    <property type="match status" value="15"/>
</dbReference>
<dbReference type="PROSITE" id="PS00232">
    <property type="entry name" value="CADHERIN_1"/>
    <property type="match status" value="5"/>
</dbReference>
<dbReference type="FunFam" id="2.60.40.60:FF:000026">
    <property type="entry name" value="FAT atypical cadherin 1"/>
    <property type="match status" value="1"/>
</dbReference>
<dbReference type="GO" id="GO:0050839">
    <property type="term" value="F:cell adhesion molecule binding"/>
    <property type="evidence" value="ECO:0007669"/>
    <property type="project" value="UniProtKB-ARBA"/>
</dbReference>
<evidence type="ECO:0000256" key="9">
    <source>
        <dbReference type="ARBA" id="ARBA00023136"/>
    </source>
</evidence>
<sequence>DLGYNGKLVFAIGESGDYFSVFRIDPDRGELQIIGYLDRERQNEYVLNITVYDLGNPTKSTSKMLPITILDVNDNRPVIQKTLATFRLTESARIGTVVHCLHATDADSGINAQVTYALSVECSDFTVNATTGCIRLNKPLDREKQDNYALHITAKDGGNPMLSSEALVYVLVDDVNDNAPVFGVQEYIFKVREDLPRGTVLAVIEAVDEDIGPNAEIQFSLKEETQDEELFRIDKHTGAIRTQGYLDYENKQVHNLIVSAIDGGDPSLTSDMSIVIMIIDVNENRFAPEFDDFVYEGKIKENKPKGTFVMNVTARDMDTVDLNSKITYSITGGDGLGIFAVNDQGSITSLSQLDAETKNFYWLTLCAQDCAIVPLSNCVEVYIQVENENDNIPLTDKPVYYVNVTEASVENVEIITLKAFDPDIDPTQTITYNIVSGNLVGYFEIDSKTGVIKTTERKLDRENQAEHILEVAISDNGSPVLSSTSRIVVSVLDINDNSPEFDQRVYKVQVPSSATVNQSIFQVHAIDSDSGENGRITYSIKSGKGKNKFRIDSQRGHLHIAKPLDSDNEFEIHIKAEDNGIPKKSQTARVNIVVVPVNPNSQNAPLIVRKTSENVVDLTENDKPGFLVTQILAVDDDNDQLWYNISKNIEEESVIMQLHATDRDEDKKLFYHLHATQDPSSLALFRIDSISGNVIVTQRLDFEKTAQHILIVFVKDQGAPGKRNYAKIIVNVHDHNDHHPEFTAKIIQSKVPESAAIGSKLAEVRAIDRDSGHNAEIQYSIITGNVGSVFEIDPTFGIITLAGNLNINKIQEYMLQVKAVDLGNPPLSSQIPVHIIVTMSENDPPKFSTNNIAIEIFENLPIGTFVTQVTARSSSSIFFNIISGNMHESFRINPSTGVIVINGNIDYESIKVFNLTVKGTNMAAESSCQNIIIHILDANDNIPYFVQNEYVGALSESAAIGSYVLKVHDSSKDHLTLQVKDADVGVNGMVEYHIVDDLVKNFFKIDSTTGAIELLRQLDYETNAGYTFDVTVSDMGKPKLHSTTTAHVTIRVINVNDCPPVFNERELNVTLFLPTFENVFVRQVSAKDADNDTLRFDIVDGNTNECFQIEKYTGIITTRNFDILNNENDRDYALHVRASDGIFSAILIVKIKVLSAIDSNFAFQRESYRFSAFENNTKVATIGLVNVIGNSLNENVEYRILNPTQLFDIGISSGALKTTGVIFDREVKDLYRLFVEAKSVLYDGTNSNVRRAVTSIYISVLDVNDNCPLFVNMPYYATVSIDDPKGTIIMQVKAVDLDSAENGEVRYELKKGNGELFKLDRKTGELSIKQHVEGHNRNYELTVAAYDGAITPCSSEAPLQVKVIDRSMPVFEKQFYTVSVKEDVEMYSALSVSIEAESPLGRSLIYTISSDSQSFEIDYNTGSIFVVNELDYEKISSHDVSIRATDSLSGVYAEVVLSVSIMDVNDCYPEIESDIYNITIPENASFGTQILKINATDKDSGANAKLSYYIESINGQNNSELFYIDVTDGNLYLKTPLDYEQIKYHHIVVNVKDHGSPSLSSRSNVFITGRILCRFISYRHLICEYIFYYSS</sequence>
<feature type="domain" description="Cadherin" evidence="13">
    <location>
        <begin position="80"/>
        <end position="182"/>
    </location>
</feature>
<comment type="subcellular location">
    <subcellularLocation>
        <location evidence="1">Cell membrane</location>
        <topology evidence="1">Single-pass type I membrane protein</topology>
    </subcellularLocation>
</comment>
<evidence type="ECO:0000256" key="7">
    <source>
        <dbReference type="ARBA" id="ARBA00022889"/>
    </source>
</evidence>
<feature type="domain" description="Cadherin" evidence="13">
    <location>
        <begin position="848"/>
        <end position="945"/>
    </location>
</feature>
<dbReference type="FunFam" id="2.60.40.60:FF:000053">
    <property type="entry name" value="FAT atypical cadherin 3"/>
    <property type="match status" value="1"/>
</dbReference>
<dbReference type="GO" id="GO:0007163">
    <property type="term" value="P:establishment or maintenance of cell polarity"/>
    <property type="evidence" value="ECO:0007669"/>
    <property type="project" value="UniProtKB-ARBA"/>
</dbReference>
<feature type="domain" description="Cadherin" evidence="13">
    <location>
        <begin position="502"/>
        <end position="607"/>
    </location>
</feature>
<evidence type="ECO:0000256" key="12">
    <source>
        <dbReference type="PROSITE-ProRule" id="PRU00043"/>
    </source>
</evidence>
<evidence type="ECO:0000256" key="10">
    <source>
        <dbReference type="ARBA" id="ARBA00023157"/>
    </source>
</evidence>
<feature type="domain" description="Cadherin" evidence="13">
    <location>
        <begin position="946"/>
        <end position="1062"/>
    </location>
</feature>
<dbReference type="FunFam" id="2.60.40.60:FF:000041">
    <property type="entry name" value="FAT atypical cadherin 1"/>
    <property type="match status" value="1"/>
</dbReference>
<dbReference type="GO" id="GO:0001736">
    <property type="term" value="P:establishment of planar polarity"/>
    <property type="evidence" value="ECO:0007669"/>
    <property type="project" value="UniProtKB-ARBA"/>
</dbReference>
<feature type="domain" description="Cadherin" evidence="13">
    <location>
        <begin position="1164"/>
        <end position="1270"/>
    </location>
</feature>
<dbReference type="OMA" id="AQISYLF"/>
<organism evidence="15">
    <name type="scientific">Drosophila sechellia</name>
    <name type="common">Fruit fly</name>
    <dbReference type="NCBI Taxonomy" id="7238"/>
    <lineage>
        <taxon>Eukaryota</taxon>
        <taxon>Metazoa</taxon>
        <taxon>Ecdysozoa</taxon>
        <taxon>Arthropoda</taxon>
        <taxon>Hexapoda</taxon>
        <taxon>Insecta</taxon>
        <taxon>Pterygota</taxon>
        <taxon>Neoptera</taxon>
        <taxon>Endopterygota</taxon>
        <taxon>Diptera</taxon>
        <taxon>Brachycera</taxon>
        <taxon>Muscomorpha</taxon>
        <taxon>Ephydroidea</taxon>
        <taxon>Drosophilidae</taxon>
        <taxon>Drosophila</taxon>
        <taxon>Sophophora</taxon>
    </lineage>
</organism>
<keyword evidence="9" id="KW-0472">Membrane</keyword>
<feature type="domain" description="Cadherin" evidence="13">
    <location>
        <begin position="396"/>
        <end position="501"/>
    </location>
</feature>
<keyword evidence="5" id="KW-0677">Repeat</keyword>
<dbReference type="FunFam" id="2.60.40.60:FF:000037">
    <property type="entry name" value="FAT atypical cadherin 1"/>
    <property type="match status" value="1"/>
</dbReference>
<dbReference type="GO" id="GO:0030855">
    <property type="term" value="P:epithelial cell differentiation"/>
    <property type="evidence" value="ECO:0007669"/>
    <property type="project" value="UniProtKB-ARBA"/>
</dbReference>
<name>B4IIU6_DROSE</name>
<feature type="non-terminal residue" evidence="14">
    <location>
        <position position="1"/>
    </location>
</feature>
<feature type="domain" description="Cadherin" evidence="13">
    <location>
        <begin position="291"/>
        <end position="400"/>
    </location>
</feature>
<evidence type="ECO:0000256" key="1">
    <source>
        <dbReference type="ARBA" id="ARBA00004251"/>
    </source>
</evidence>
<dbReference type="HOGENOM" id="CLU_245102_0_0_1"/>
<dbReference type="Gene3D" id="2.60.40.60">
    <property type="entry name" value="Cadherins"/>
    <property type="match status" value="15"/>
</dbReference>
<dbReference type="FunFam" id="2.60.40.60:FF:000015">
    <property type="entry name" value="FAT atypical cadherin 1"/>
    <property type="match status" value="1"/>
</dbReference>
<protein>
    <submittedName>
        <fullName evidence="14">GM19748</fullName>
    </submittedName>
</protein>
<dbReference type="GO" id="GO:0008104">
    <property type="term" value="P:intracellular protein localization"/>
    <property type="evidence" value="ECO:0007669"/>
    <property type="project" value="UniProtKB-ARBA"/>
</dbReference>
<dbReference type="GO" id="GO:0007156">
    <property type="term" value="P:homophilic cell adhesion via plasma membrane adhesion molecules"/>
    <property type="evidence" value="ECO:0007669"/>
    <property type="project" value="InterPro"/>
</dbReference>
<dbReference type="PRINTS" id="PR00205">
    <property type="entry name" value="CADHERIN"/>
</dbReference>
<feature type="domain" description="Cadherin" evidence="13">
    <location>
        <begin position="743"/>
        <end position="847"/>
    </location>
</feature>
<evidence type="ECO:0000256" key="6">
    <source>
        <dbReference type="ARBA" id="ARBA00022837"/>
    </source>
</evidence>
<accession>B4IIU6</accession>
<dbReference type="GO" id="GO:0048513">
    <property type="term" value="P:animal organ development"/>
    <property type="evidence" value="ECO:0007669"/>
    <property type="project" value="UniProtKB-ARBA"/>
</dbReference>
<keyword evidence="10" id="KW-1015">Disulfide bond</keyword>
<proteinExistence type="predicted"/>
<dbReference type="PhylomeDB" id="B4IIU6"/>
<dbReference type="GO" id="GO:0005509">
    <property type="term" value="F:calcium ion binding"/>
    <property type="evidence" value="ECO:0007669"/>
    <property type="project" value="UniProtKB-UniRule"/>
</dbReference>
<keyword evidence="7" id="KW-0130">Cell adhesion</keyword>
<gene>
    <name evidence="14" type="primary">Dsec\GM19748</name>
    <name evidence="14" type="ORF">Dsec_GM19748</name>
</gene>
<dbReference type="FunFam" id="2.60.40.60:FF:000059">
    <property type="entry name" value="FAT atypical cadherin 3"/>
    <property type="match status" value="1"/>
</dbReference>
<keyword evidence="4" id="KW-0732">Signal</keyword>
<evidence type="ECO:0000256" key="8">
    <source>
        <dbReference type="ARBA" id="ARBA00022989"/>
    </source>
</evidence>